<feature type="compositionally biased region" description="Low complexity" evidence="1">
    <location>
        <begin position="69"/>
        <end position="81"/>
    </location>
</feature>
<protein>
    <submittedName>
        <fullName evidence="2">Uncharacterized protein</fullName>
    </submittedName>
</protein>
<proteinExistence type="predicted"/>
<evidence type="ECO:0000313" key="2">
    <source>
        <dbReference type="EMBL" id="OCT56207.1"/>
    </source>
</evidence>
<organism evidence="2">
    <name type="scientific">Xenopus laevis</name>
    <name type="common">African clawed frog</name>
    <dbReference type="NCBI Taxonomy" id="8355"/>
    <lineage>
        <taxon>Eukaryota</taxon>
        <taxon>Metazoa</taxon>
        <taxon>Chordata</taxon>
        <taxon>Craniata</taxon>
        <taxon>Vertebrata</taxon>
        <taxon>Euteleostomi</taxon>
        <taxon>Amphibia</taxon>
        <taxon>Batrachia</taxon>
        <taxon>Anura</taxon>
        <taxon>Pipoidea</taxon>
        <taxon>Pipidae</taxon>
        <taxon>Xenopodinae</taxon>
        <taxon>Xenopus</taxon>
        <taxon>Xenopus</taxon>
    </lineage>
</organism>
<gene>
    <name evidence="2" type="ORF">XELAEV_18000492mg</name>
</gene>
<dbReference type="EMBL" id="KV467350">
    <property type="protein sequence ID" value="OCT56207.1"/>
    <property type="molecule type" value="Genomic_DNA"/>
</dbReference>
<name>A0A974GZE4_XENLA</name>
<feature type="region of interest" description="Disordered" evidence="1">
    <location>
        <begin position="68"/>
        <end position="94"/>
    </location>
</feature>
<dbReference type="Proteomes" id="UP000694892">
    <property type="component" value="Unassembled WGS sequence"/>
</dbReference>
<reference evidence="2" key="1">
    <citation type="submission" date="2016-05" db="EMBL/GenBank/DDBJ databases">
        <title>WGS assembly of Xenopus laevis.</title>
        <authorList>
            <person name="Session A."/>
            <person name="Uno Y."/>
            <person name="Kwon T."/>
            <person name="Chapman J."/>
            <person name="Toyoda A."/>
            <person name="Takahashi S."/>
            <person name="Fukui A."/>
            <person name="Hikosaka A."/>
            <person name="Putnam N."/>
            <person name="Stites J."/>
            <person name="Van Heeringen S."/>
            <person name="Quigley I."/>
            <person name="Heinz S."/>
            <person name="Hellsten U."/>
            <person name="Lyons J."/>
            <person name="Suzuki A."/>
            <person name="Kondo M."/>
            <person name="Ogino H."/>
            <person name="Ochi H."/>
            <person name="Bogdanovic O."/>
            <person name="Lister R."/>
            <person name="Georgiou G."/>
            <person name="Paranjpe S."/>
            <person name="Van Kruijsbergen I."/>
            <person name="Mozaffari S."/>
            <person name="Shu S."/>
            <person name="Schmutz J."/>
            <person name="Jenkins J."/>
            <person name="Grimwood J."/>
            <person name="Carlson J."/>
            <person name="Mitros T."/>
            <person name="Simakov O."/>
            <person name="Heald R."/>
            <person name="Miller K."/>
            <person name="Haudenschild C."/>
            <person name="Kuroki Y."/>
            <person name="Tanaka T."/>
            <person name="Michiue T."/>
            <person name="Watanabe M."/>
            <person name="Kinoshita T."/>
            <person name="Ohta Y."/>
            <person name="Mawaribuchi S."/>
            <person name="Suzuki Y."/>
            <person name="Haramoto Y."/>
            <person name="Yamamoto T."/>
            <person name="Takagi C."/>
            <person name="Kitzman J."/>
            <person name="Shendure J."/>
            <person name="Nakayama T."/>
            <person name="Izutsu Y."/>
            <person name="Robert J."/>
            <person name="Dichmann D."/>
            <person name="Flajnik M."/>
            <person name="Houston D."/>
            <person name="Marcotte E."/>
            <person name="Wallingford J."/>
            <person name="Ito Y."/>
            <person name="Asashima M."/>
            <person name="Ueno N."/>
            <person name="Matsuda Y."/>
            <person name="Jan Veenstra G."/>
            <person name="Fujiyama A."/>
            <person name="Harland R."/>
            <person name="Taira M."/>
            <person name="Rokhsar D.S."/>
        </authorList>
    </citation>
    <scope>NUCLEOTIDE SEQUENCE</scope>
    <source>
        <strain evidence="2">J</strain>
        <tissue evidence="2">Blood</tissue>
    </source>
</reference>
<sequence length="94" mass="10346">MALPQVSCSLSRALYNKCPPPINSCVTQQLHPICQQPPQLTPIVPSKPPTPSFTSQHTLALNQLLTYNSQQPHSQIPPQQSYNSQQPHSQIPPA</sequence>
<evidence type="ECO:0000256" key="1">
    <source>
        <dbReference type="SAM" id="MobiDB-lite"/>
    </source>
</evidence>
<dbReference type="AlphaFoldDB" id="A0A974GZE4"/>
<accession>A0A974GZE4</accession>
<feature type="compositionally biased region" description="Polar residues" evidence="1">
    <location>
        <begin position="82"/>
        <end position="94"/>
    </location>
</feature>